<dbReference type="GO" id="GO:0008270">
    <property type="term" value="F:zinc ion binding"/>
    <property type="evidence" value="ECO:0007669"/>
    <property type="project" value="UniProtKB-KW"/>
</dbReference>
<dbReference type="Gene3D" id="3.30.40.100">
    <property type="match status" value="1"/>
</dbReference>
<protein>
    <recommendedName>
        <fullName evidence="4">CW-type domain-containing protein</fullName>
    </recommendedName>
</protein>
<reference evidence="5" key="1">
    <citation type="submission" date="2018-11" db="EMBL/GenBank/DDBJ databases">
        <authorList>
            <person name="Grassa J C."/>
        </authorList>
    </citation>
    <scope>NUCLEOTIDE SEQUENCE [LARGE SCALE GENOMIC DNA]</scope>
</reference>
<accession>A0A803Q3K6</accession>
<dbReference type="Proteomes" id="UP000596661">
    <property type="component" value="Chromosome 7"/>
</dbReference>
<reference evidence="5" key="2">
    <citation type="submission" date="2021-03" db="UniProtKB">
        <authorList>
            <consortium name="EnsemblPlants"/>
        </authorList>
    </citation>
    <scope>IDENTIFICATION</scope>
</reference>
<keyword evidence="1" id="KW-0479">Metal-binding</keyword>
<evidence type="ECO:0000313" key="5">
    <source>
        <dbReference type="EnsemblPlants" id="cds.evm.model.07.1690"/>
    </source>
</evidence>
<name>A0A803Q3K6_CANSA</name>
<keyword evidence="3" id="KW-0862">Zinc</keyword>
<dbReference type="EMBL" id="UZAU01000674">
    <property type="status" value="NOT_ANNOTATED_CDS"/>
    <property type="molecule type" value="Genomic_DNA"/>
</dbReference>
<keyword evidence="2" id="KW-0863">Zinc-finger</keyword>
<evidence type="ECO:0000259" key="4">
    <source>
        <dbReference type="PROSITE" id="PS51050"/>
    </source>
</evidence>
<dbReference type="Gramene" id="evm.model.07.1690">
    <property type="protein sequence ID" value="cds.evm.model.07.1690"/>
    <property type="gene ID" value="evm.TU.07.1690"/>
</dbReference>
<keyword evidence="6" id="KW-1185">Reference proteome</keyword>
<evidence type="ECO:0000256" key="3">
    <source>
        <dbReference type="ARBA" id="ARBA00022833"/>
    </source>
</evidence>
<dbReference type="AlphaFoldDB" id="A0A803Q3K6"/>
<proteinExistence type="predicted"/>
<evidence type="ECO:0000256" key="2">
    <source>
        <dbReference type="ARBA" id="ARBA00022771"/>
    </source>
</evidence>
<sequence>MEKRRFGSREEYGEGPMVRLRGPMVSVQWSDLMVRCTLSIGPSDPQKLICNLSKSPGSSVWGTLANLTQIFGNTKKGTKSSAASNNNNNIRFKVSSVMTANGCEEEKLLNPLTMNKSKPLKLYNYGISLSSENLISSATATVFAETFQVESGTKVEIPSSVVGSNNGDQDFPLCNAWVRCDNCHKWRCIPSKDADTIEEIKCTWICKNNMDEAFADCSIPQEKSNKDINAESGFLGGSDGPIDSVHRTNASDPYVGPSDGHHRTPKLDHRTFTIFFPRSETPLLYSRTDPNPIFASGLFGVVAG</sequence>
<dbReference type="PROSITE" id="PS51050">
    <property type="entry name" value="ZF_CW"/>
    <property type="match status" value="1"/>
</dbReference>
<feature type="domain" description="CW-type" evidence="4">
    <location>
        <begin position="171"/>
        <end position="225"/>
    </location>
</feature>
<dbReference type="InterPro" id="IPR011124">
    <property type="entry name" value="Znf_CW"/>
</dbReference>
<evidence type="ECO:0000313" key="6">
    <source>
        <dbReference type="Proteomes" id="UP000596661"/>
    </source>
</evidence>
<dbReference type="EnsemblPlants" id="evm.model.07.1690">
    <property type="protein sequence ID" value="cds.evm.model.07.1690"/>
    <property type="gene ID" value="evm.TU.07.1690"/>
</dbReference>
<evidence type="ECO:0000256" key="1">
    <source>
        <dbReference type="ARBA" id="ARBA00022723"/>
    </source>
</evidence>
<organism evidence="5 6">
    <name type="scientific">Cannabis sativa</name>
    <name type="common">Hemp</name>
    <name type="synonym">Marijuana</name>
    <dbReference type="NCBI Taxonomy" id="3483"/>
    <lineage>
        <taxon>Eukaryota</taxon>
        <taxon>Viridiplantae</taxon>
        <taxon>Streptophyta</taxon>
        <taxon>Embryophyta</taxon>
        <taxon>Tracheophyta</taxon>
        <taxon>Spermatophyta</taxon>
        <taxon>Magnoliopsida</taxon>
        <taxon>eudicotyledons</taxon>
        <taxon>Gunneridae</taxon>
        <taxon>Pentapetalae</taxon>
        <taxon>rosids</taxon>
        <taxon>fabids</taxon>
        <taxon>Rosales</taxon>
        <taxon>Cannabaceae</taxon>
        <taxon>Cannabis</taxon>
    </lineage>
</organism>
<dbReference type="Pfam" id="PF07496">
    <property type="entry name" value="zf-CW"/>
    <property type="match status" value="1"/>
</dbReference>